<accession>A0A0G1RUZ0</accession>
<dbReference type="EMBL" id="LCNT01000004">
    <property type="protein sequence ID" value="KKU61094.1"/>
    <property type="molecule type" value="Genomic_DNA"/>
</dbReference>
<gene>
    <name evidence="1" type="ORF">UX85_C0004G0015</name>
</gene>
<sequence>MAPEIFYPDNDRVKELSFQPSQSYLGIDLKAEGGVDTEAIDDFGVEVGKHIAGTLTLKYVVVEDLMFVFSGNVQHLDFWNSAVKLTDLKIQAAGLLVLPDESNRFGLRMLRNEAPSMVGKNLFFERESKAYTEKVIIPGLGEGFLLSELGVL</sequence>
<name>A0A0G1RUZ0_9BACT</name>
<comment type="caution">
    <text evidence="1">The sequence shown here is derived from an EMBL/GenBank/DDBJ whole genome shotgun (WGS) entry which is preliminary data.</text>
</comment>
<dbReference type="Proteomes" id="UP000033860">
    <property type="component" value="Unassembled WGS sequence"/>
</dbReference>
<dbReference type="AlphaFoldDB" id="A0A0G1RUZ0"/>
<proteinExistence type="predicted"/>
<organism evidence="1 2">
    <name type="scientific">Candidatus Beckwithbacteria bacterium GW2011_GWB1_47_15</name>
    <dbReference type="NCBI Taxonomy" id="1618371"/>
    <lineage>
        <taxon>Bacteria</taxon>
        <taxon>Candidatus Beckwithiibacteriota</taxon>
    </lineage>
</organism>
<reference evidence="1 2" key="1">
    <citation type="journal article" date="2015" name="Nature">
        <title>rRNA introns, odd ribosomes, and small enigmatic genomes across a large radiation of phyla.</title>
        <authorList>
            <person name="Brown C.T."/>
            <person name="Hug L.A."/>
            <person name="Thomas B.C."/>
            <person name="Sharon I."/>
            <person name="Castelle C.J."/>
            <person name="Singh A."/>
            <person name="Wilkins M.J."/>
            <person name="Williams K.H."/>
            <person name="Banfield J.F."/>
        </authorList>
    </citation>
    <scope>NUCLEOTIDE SEQUENCE [LARGE SCALE GENOMIC DNA]</scope>
</reference>
<evidence type="ECO:0000313" key="1">
    <source>
        <dbReference type="EMBL" id="KKU61094.1"/>
    </source>
</evidence>
<protein>
    <submittedName>
        <fullName evidence="1">Uncharacterized protein</fullName>
    </submittedName>
</protein>
<evidence type="ECO:0000313" key="2">
    <source>
        <dbReference type="Proteomes" id="UP000033860"/>
    </source>
</evidence>